<gene>
    <name evidence="2" type="ORF">BDV25DRAFT_166847</name>
</gene>
<dbReference type="Proteomes" id="UP000325780">
    <property type="component" value="Unassembled WGS sequence"/>
</dbReference>
<proteinExistence type="predicted"/>
<keyword evidence="3" id="KW-1185">Reference proteome</keyword>
<evidence type="ECO:0000313" key="3">
    <source>
        <dbReference type="Proteomes" id="UP000325780"/>
    </source>
</evidence>
<reference evidence="2 3" key="1">
    <citation type="submission" date="2019-04" db="EMBL/GenBank/DDBJ databases">
        <title>Friends and foes A comparative genomics study of 23 Aspergillus species from section Flavi.</title>
        <authorList>
            <consortium name="DOE Joint Genome Institute"/>
            <person name="Kjaerbolling I."/>
            <person name="Vesth T."/>
            <person name="Frisvad J.C."/>
            <person name="Nybo J.L."/>
            <person name="Theobald S."/>
            <person name="Kildgaard S."/>
            <person name="Isbrandt T."/>
            <person name="Kuo A."/>
            <person name="Sato A."/>
            <person name="Lyhne E.K."/>
            <person name="Kogle M.E."/>
            <person name="Wiebenga A."/>
            <person name="Kun R.S."/>
            <person name="Lubbers R.J."/>
            <person name="Makela M.R."/>
            <person name="Barry K."/>
            <person name="Chovatia M."/>
            <person name="Clum A."/>
            <person name="Daum C."/>
            <person name="Haridas S."/>
            <person name="He G."/>
            <person name="LaButti K."/>
            <person name="Lipzen A."/>
            <person name="Mondo S."/>
            <person name="Riley R."/>
            <person name="Salamov A."/>
            <person name="Simmons B.A."/>
            <person name="Magnuson J.K."/>
            <person name="Henrissat B."/>
            <person name="Mortensen U.H."/>
            <person name="Larsen T.O."/>
            <person name="Devries R.P."/>
            <person name="Grigoriev I.V."/>
            <person name="Machida M."/>
            <person name="Baker S.E."/>
            <person name="Andersen M.R."/>
        </authorList>
    </citation>
    <scope>NUCLEOTIDE SEQUENCE [LARGE SCALE GENOMIC DNA]</scope>
    <source>
        <strain evidence="2 3">IBT 18842</strain>
    </source>
</reference>
<protein>
    <submittedName>
        <fullName evidence="2">Uncharacterized protein</fullName>
    </submittedName>
</protein>
<keyword evidence="1" id="KW-1133">Transmembrane helix</keyword>
<organism evidence="2 3">
    <name type="scientific">Aspergillus avenaceus</name>
    <dbReference type="NCBI Taxonomy" id="36643"/>
    <lineage>
        <taxon>Eukaryota</taxon>
        <taxon>Fungi</taxon>
        <taxon>Dikarya</taxon>
        <taxon>Ascomycota</taxon>
        <taxon>Pezizomycotina</taxon>
        <taxon>Eurotiomycetes</taxon>
        <taxon>Eurotiomycetidae</taxon>
        <taxon>Eurotiales</taxon>
        <taxon>Aspergillaceae</taxon>
        <taxon>Aspergillus</taxon>
        <taxon>Aspergillus subgen. Circumdati</taxon>
    </lineage>
</organism>
<sequence>MTLSPDDLFLLTRDTIIAMELRKLRTVLHQQATIGGNSNDCMSQVTFISFYYFFFFTQILQIQFLKWFNRWLCSQRFYPSVCNCYPVLQWFCIRYR</sequence>
<keyword evidence="1" id="KW-0472">Membrane</keyword>
<dbReference type="AlphaFoldDB" id="A0A5N6TDI2"/>
<evidence type="ECO:0000313" key="2">
    <source>
        <dbReference type="EMBL" id="KAE8144438.1"/>
    </source>
</evidence>
<keyword evidence="1" id="KW-0812">Transmembrane</keyword>
<feature type="transmembrane region" description="Helical" evidence="1">
    <location>
        <begin position="50"/>
        <end position="68"/>
    </location>
</feature>
<name>A0A5N6TDI2_ASPAV</name>
<dbReference type="EMBL" id="ML742525">
    <property type="protein sequence ID" value="KAE8144438.1"/>
    <property type="molecule type" value="Genomic_DNA"/>
</dbReference>
<evidence type="ECO:0000256" key="1">
    <source>
        <dbReference type="SAM" id="Phobius"/>
    </source>
</evidence>
<accession>A0A5N6TDI2</accession>